<dbReference type="Proteomes" id="UP000032180">
    <property type="component" value="Chromosome 3"/>
</dbReference>
<dbReference type="GO" id="GO:0007062">
    <property type="term" value="P:sister chromatid cohesion"/>
    <property type="evidence" value="ECO:0007669"/>
    <property type="project" value="EnsemblPlants"/>
</dbReference>
<organism evidence="12 13">
    <name type="scientific">Leersia perrieri</name>
    <dbReference type="NCBI Taxonomy" id="77586"/>
    <lineage>
        <taxon>Eukaryota</taxon>
        <taxon>Viridiplantae</taxon>
        <taxon>Streptophyta</taxon>
        <taxon>Embryophyta</taxon>
        <taxon>Tracheophyta</taxon>
        <taxon>Spermatophyta</taxon>
        <taxon>Magnoliopsida</taxon>
        <taxon>Liliopsida</taxon>
        <taxon>Poales</taxon>
        <taxon>Poaceae</taxon>
        <taxon>BOP clade</taxon>
        <taxon>Oryzoideae</taxon>
        <taxon>Oryzeae</taxon>
        <taxon>Oryzinae</taxon>
        <taxon>Leersia</taxon>
    </lineage>
</organism>
<keyword evidence="6" id="KW-0238">DNA-binding</keyword>
<accession>A0A0D9VS93</accession>
<feature type="compositionally biased region" description="Acidic residues" evidence="10">
    <location>
        <begin position="1"/>
        <end position="15"/>
    </location>
</feature>
<dbReference type="SMART" id="SM00382">
    <property type="entry name" value="AAA"/>
    <property type="match status" value="1"/>
</dbReference>
<dbReference type="InterPro" id="IPR047854">
    <property type="entry name" value="RFC_lid"/>
</dbReference>
<reference evidence="13" key="2">
    <citation type="submission" date="2013-12" db="EMBL/GenBank/DDBJ databases">
        <authorList>
            <person name="Yu Y."/>
            <person name="Lee S."/>
            <person name="de Baynast K."/>
            <person name="Wissotski M."/>
            <person name="Liu L."/>
            <person name="Talag J."/>
            <person name="Goicoechea J."/>
            <person name="Angelova A."/>
            <person name="Jetty R."/>
            <person name="Kudrna D."/>
            <person name="Golser W."/>
            <person name="Rivera L."/>
            <person name="Zhang J."/>
            <person name="Wing R."/>
        </authorList>
    </citation>
    <scope>NUCLEOTIDE SEQUENCE</scope>
</reference>
<dbReference type="SUPFAM" id="SSF52540">
    <property type="entry name" value="P-loop containing nucleoside triphosphate hydrolases"/>
    <property type="match status" value="1"/>
</dbReference>
<dbReference type="GO" id="GO:0016887">
    <property type="term" value="F:ATP hydrolysis activity"/>
    <property type="evidence" value="ECO:0007669"/>
    <property type="project" value="InterPro"/>
</dbReference>
<dbReference type="Pfam" id="PF00004">
    <property type="entry name" value="AAA"/>
    <property type="match status" value="1"/>
</dbReference>
<dbReference type="InterPro" id="IPR053016">
    <property type="entry name" value="CTF18-RFC_complex"/>
</dbReference>
<dbReference type="Gene3D" id="1.10.8.60">
    <property type="match status" value="1"/>
</dbReference>
<sequence length="1346" mass="148805">MEADMDMPDLEELEWMESHGLPEEEEDEYAYFDDPEDERLTPAGGGVDQPRVPQQETTVAPAKPADEVSEGNLKRPPPPPPLEQQEEERSKRIHVDREDSGDEDWLRYSPPPVVEVVAEKTISRFASDIRGDCMPVTAPNGERVYAKVATDGLDGGGTGGARQRTRISKPNFDYKGLLSESFHSLTSRAEQEALAKALQESTDTQNFEGCPATPLVTEQLWVEKYSPNSFTELLSDEHTNREVLLWLKQWDSCVFGSHIRATSDDVLSSLRRHSSAIQKNSSNRHFFSKSKGGHVMSQDNMLQNAHGSNSEDLTSSFNKRSLTDNAPEQKVLLLCGPPGLGKTTLAHVAAKHCGYHVVEINASDDRSASSIEPKILDVIQMNSIMSDSKPKCLVIDEIDGSLGDGKGAVEVILKMINAEKNNSSNSSNNTDDTQVRKSSKKGHKIPKLMRPVICICNDLYAPALRQLRQVAKVHMFVQPTISRVVNRIKYICKKEGFKTSPIALSALAEYTECDIRSCLNTLQFLNKKREALNISGFDSQVIGRKDMSKSILDVWKQVLQKKRLKRIEKADSNCSRDKDIGSLFSLISNRGDYDVTMDGIHENFLKLSYHDPMLQKTVKCLDILGVSDSLMQYVYRTQQMSLHAYQPPIAITISQLVAQVEKPNIEWPKALQRCRAMLLEKKDKLKTWQNQMSPLISRHLSVESFVEDIASPFLHIISPSSLRPVALNLLSEREKDELVQLVDTMVSYSITYRNTKLESQERINGSMLPPDVPSLTLDPSINDIINFKGYQSEHIGLSLAMKQVLVHEVEKQKIIKDSAGKLLNQVNEGGKRNDVSTSDKTSALVSTKGISKSNPTLKTQLNVASSMSGKDLAPAKKRSNHGMNFFDRFRKERPVDAKTHNDAGQQAATILRDSRPLIFKYNEGFTNAVKRPVKAHFYGLHDRLLAALSPPPLLGFSASLASTLSPSSEPFPTALAPRHDGSLCLAHGAGLLTCYSPALEHLTTFRTHLHPITALRHLPPGLAVAGSSFSPGLHVYDLLEGRHVASVQWLDPTDLRVQKAKVITIAARPLADQNSPIIASFECPHRENCILVFDAVTLKLIQEIGRQTGSAAKSSVPGRLVHLQELGLVYAASVSSGAFGYSGYMRLWDIRSGNIVWETSEPGGSGRSSRFGDPFADADVDVNQQILYKVCSKSGDIGAADLRCLGNDPWVYMSSGPRGSGGGHGSVLHCYKSQVFVSRKDGLEVWSRLGEPANGTGNLEEQPRAKEKLNSEGINENCFRSSYVDTEEDAERGMIHIMEGGGNRLFVTREEMQGVEVWETSHMAGAISLSFSSMLHASRNDDDGMT</sequence>
<dbReference type="CDD" id="cd00009">
    <property type="entry name" value="AAA"/>
    <property type="match status" value="1"/>
</dbReference>
<feature type="region of interest" description="Disordered" evidence="10">
    <location>
        <begin position="420"/>
        <end position="443"/>
    </location>
</feature>
<comment type="subcellular location">
    <subcellularLocation>
        <location evidence="1">Nucleus</location>
    </subcellularLocation>
</comment>
<dbReference type="Gene3D" id="2.130.10.10">
    <property type="entry name" value="YVTN repeat-like/Quinoprotein amine dehydrogenase"/>
    <property type="match status" value="1"/>
</dbReference>
<keyword evidence="5" id="KW-0067">ATP-binding</keyword>
<dbReference type="GO" id="GO:0005524">
    <property type="term" value="F:ATP binding"/>
    <property type="evidence" value="ECO:0007669"/>
    <property type="project" value="UniProtKB-KW"/>
</dbReference>
<evidence type="ECO:0000256" key="7">
    <source>
        <dbReference type="ARBA" id="ARBA00023242"/>
    </source>
</evidence>
<proteinExistence type="inferred from homology"/>
<dbReference type="GO" id="GO:0005634">
    <property type="term" value="C:nucleus"/>
    <property type="evidence" value="ECO:0007669"/>
    <property type="project" value="UniProtKB-SubCell"/>
</dbReference>
<evidence type="ECO:0000313" key="12">
    <source>
        <dbReference type="EnsemblPlants" id="LPERR03G10320.1"/>
    </source>
</evidence>
<dbReference type="CDD" id="cd18140">
    <property type="entry name" value="HLD_clamp_RFC"/>
    <property type="match status" value="1"/>
</dbReference>
<evidence type="ECO:0000259" key="11">
    <source>
        <dbReference type="SMART" id="SM00382"/>
    </source>
</evidence>
<keyword evidence="7" id="KW-0539">Nucleus</keyword>
<comment type="similarity">
    <text evidence="9">Belongs to the activator 1 small subunits family. CTF18 subfamily.</text>
</comment>
<dbReference type="Gene3D" id="3.40.50.300">
    <property type="entry name" value="P-loop containing nucleotide triphosphate hydrolases"/>
    <property type="match status" value="1"/>
</dbReference>
<dbReference type="PANTHER" id="PTHR46765">
    <property type="entry name" value="P-LOOP CONTAINING NUCLEOSIDE TRIPHOSPHATE HYDROLASES SUPERFAMILY PROTEIN"/>
    <property type="match status" value="1"/>
</dbReference>
<dbReference type="InterPro" id="IPR015943">
    <property type="entry name" value="WD40/YVTN_repeat-like_dom_sf"/>
</dbReference>
<dbReference type="eggNOG" id="KOG2714">
    <property type="taxonomic scope" value="Eukaryota"/>
</dbReference>
<evidence type="ECO:0000256" key="4">
    <source>
        <dbReference type="ARBA" id="ARBA00022741"/>
    </source>
</evidence>
<dbReference type="eggNOG" id="KOG1969">
    <property type="taxonomic scope" value="Eukaryota"/>
</dbReference>
<dbReference type="PANTHER" id="PTHR46765:SF1">
    <property type="entry name" value="P-LOOP CONTAINING NUCLEOSIDE TRIPHOSPHATE HYDROLASES SUPERFAMILY PROTEIN"/>
    <property type="match status" value="1"/>
</dbReference>
<name>A0A0D9VS93_9ORYZ</name>
<evidence type="ECO:0000256" key="1">
    <source>
        <dbReference type="ARBA" id="ARBA00004123"/>
    </source>
</evidence>
<protein>
    <recommendedName>
        <fullName evidence="11">AAA+ ATPase domain-containing protein</fullName>
    </recommendedName>
</protein>
<feature type="region of interest" description="Disordered" evidence="10">
    <location>
        <begin position="1"/>
        <end position="108"/>
    </location>
</feature>
<dbReference type="GO" id="GO:0006260">
    <property type="term" value="P:DNA replication"/>
    <property type="evidence" value="ECO:0007669"/>
    <property type="project" value="UniProtKB-KW"/>
</dbReference>
<evidence type="ECO:0000313" key="13">
    <source>
        <dbReference type="Proteomes" id="UP000032180"/>
    </source>
</evidence>
<reference evidence="12" key="3">
    <citation type="submission" date="2015-04" db="UniProtKB">
        <authorList>
            <consortium name="EnsemblPlants"/>
        </authorList>
    </citation>
    <scope>IDENTIFICATION</scope>
</reference>
<feature type="compositionally biased region" description="Acidic residues" evidence="10">
    <location>
        <begin position="23"/>
        <end position="37"/>
    </location>
</feature>
<reference evidence="12 13" key="1">
    <citation type="submission" date="2012-08" db="EMBL/GenBank/DDBJ databases">
        <title>Oryza genome evolution.</title>
        <authorList>
            <person name="Wing R.A."/>
        </authorList>
    </citation>
    <scope>NUCLEOTIDE SEQUENCE</scope>
</reference>
<dbReference type="GO" id="GO:0003677">
    <property type="term" value="F:DNA binding"/>
    <property type="evidence" value="ECO:0007669"/>
    <property type="project" value="UniProtKB-KW"/>
</dbReference>
<keyword evidence="13" id="KW-1185">Reference proteome</keyword>
<feature type="domain" description="AAA+ ATPase" evidence="11">
    <location>
        <begin position="328"/>
        <end position="482"/>
    </location>
</feature>
<evidence type="ECO:0000256" key="5">
    <source>
        <dbReference type="ARBA" id="ARBA00022840"/>
    </source>
</evidence>
<feature type="compositionally biased region" description="Basic and acidic residues" evidence="10">
    <location>
        <begin position="87"/>
        <end position="98"/>
    </location>
</feature>
<keyword evidence="4" id="KW-0547">Nucleotide-binding</keyword>
<keyword evidence="8" id="KW-0131">Cell cycle</keyword>
<dbReference type="InterPro" id="IPR027417">
    <property type="entry name" value="P-loop_NTPase"/>
</dbReference>
<evidence type="ECO:0000256" key="6">
    <source>
        <dbReference type="ARBA" id="ARBA00023125"/>
    </source>
</evidence>
<dbReference type="STRING" id="77586.A0A0D9VS93"/>
<keyword evidence="3" id="KW-0235">DNA replication</keyword>
<dbReference type="InterPro" id="IPR036322">
    <property type="entry name" value="WD40_repeat_dom_sf"/>
</dbReference>
<dbReference type="InterPro" id="IPR003959">
    <property type="entry name" value="ATPase_AAA_core"/>
</dbReference>
<dbReference type="InterPro" id="IPR003593">
    <property type="entry name" value="AAA+_ATPase"/>
</dbReference>
<evidence type="ECO:0000256" key="8">
    <source>
        <dbReference type="ARBA" id="ARBA00023306"/>
    </source>
</evidence>
<comment type="subunit">
    <text evidence="2">Heterotetramer of subunits RFC2, RFC3, RFC4 and RFC5 that can form a complex with RFC1.</text>
</comment>
<dbReference type="EnsemblPlants" id="LPERR03G10320.1">
    <property type="protein sequence ID" value="LPERR03G10320.1"/>
    <property type="gene ID" value="LPERR03G10320"/>
</dbReference>
<evidence type="ECO:0000256" key="9">
    <source>
        <dbReference type="ARBA" id="ARBA00043975"/>
    </source>
</evidence>
<dbReference type="SUPFAM" id="SSF50978">
    <property type="entry name" value="WD40 repeat-like"/>
    <property type="match status" value="1"/>
</dbReference>
<evidence type="ECO:0000256" key="10">
    <source>
        <dbReference type="SAM" id="MobiDB-lite"/>
    </source>
</evidence>
<evidence type="ECO:0000256" key="2">
    <source>
        <dbReference type="ARBA" id="ARBA00011480"/>
    </source>
</evidence>
<dbReference type="Gramene" id="LPERR03G10320.1">
    <property type="protein sequence ID" value="LPERR03G10320.1"/>
    <property type="gene ID" value="LPERR03G10320"/>
</dbReference>
<evidence type="ECO:0000256" key="3">
    <source>
        <dbReference type="ARBA" id="ARBA00022705"/>
    </source>
</evidence>